<organism evidence="2 3">
    <name type="scientific">Hyalangium minutum</name>
    <dbReference type="NCBI Taxonomy" id="394096"/>
    <lineage>
        <taxon>Bacteria</taxon>
        <taxon>Pseudomonadati</taxon>
        <taxon>Myxococcota</taxon>
        <taxon>Myxococcia</taxon>
        <taxon>Myxococcales</taxon>
        <taxon>Cystobacterineae</taxon>
        <taxon>Archangiaceae</taxon>
        <taxon>Hyalangium</taxon>
    </lineage>
</organism>
<dbReference type="OrthoDB" id="5524428at2"/>
<dbReference type="RefSeq" id="WP_157231766.1">
    <property type="nucleotide sequence ID" value="NZ_JMCB01000001.1"/>
</dbReference>
<accession>A0A085WXG7</accession>
<dbReference type="STRING" id="394096.DB31_0643"/>
<keyword evidence="3" id="KW-1185">Reference proteome</keyword>
<feature type="compositionally biased region" description="Basic and acidic residues" evidence="1">
    <location>
        <begin position="17"/>
        <end position="44"/>
    </location>
</feature>
<gene>
    <name evidence="2" type="ORF">DB31_0643</name>
</gene>
<reference evidence="2 3" key="1">
    <citation type="submission" date="2014-04" db="EMBL/GenBank/DDBJ databases">
        <title>Genome assembly of Hyalangium minutum DSM 14724.</title>
        <authorList>
            <person name="Sharma G."/>
            <person name="Subramanian S."/>
        </authorList>
    </citation>
    <scope>NUCLEOTIDE SEQUENCE [LARGE SCALE GENOMIC DNA]</scope>
    <source>
        <strain evidence="2 3">DSM 14724</strain>
    </source>
</reference>
<sequence>MLLKEGTVPQHPGMSKRQKELARKEKNKEKDVRRDQRKKEKAERAGQPGQEGVDPDIAGIVPGPQPPLEGY</sequence>
<evidence type="ECO:0000313" key="3">
    <source>
        <dbReference type="Proteomes" id="UP000028725"/>
    </source>
</evidence>
<dbReference type="Proteomes" id="UP000028725">
    <property type="component" value="Unassembled WGS sequence"/>
</dbReference>
<dbReference type="AlphaFoldDB" id="A0A085WXG7"/>
<proteinExistence type="predicted"/>
<dbReference type="EMBL" id="JMCB01000001">
    <property type="protein sequence ID" value="KFE72380.1"/>
    <property type="molecule type" value="Genomic_DNA"/>
</dbReference>
<feature type="region of interest" description="Disordered" evidence="1">
    <location>
        <begin position="1"/>
        <end position="71"/>
    </location>
</feature>
<protein>
    <submittedName>
        <fullName evidence="2">Uncharacterized protein</fullName>
    </submittedName>
</protein>
<evidence type="ECO:0000256" key="1">
    <source>
        <dbReference type="SAM" id="MobiDB-lite"/>
    </source>
</evidence>
<comment type="caution">
    <text evidence="2">The sequence shown here is derived from an EMBL/GenBank/DDBJ whole genome shotgun (WGS) entry which is preliminary data.</text>
</comment>
<evidence type="ECO:0000313" key="2">
    <source>
        <dbReference type="EMBL" id="KFE72380.1"/>
    </source>
</evidence>
<name>A0A085WXG7_9BACT</name>